<keyword evidence="13" id="KW-1185">Reference proteome</keyword>
<dbReference type="EMBL" id="JBJJXI010000003">
    <property type="protein sequence ID" value="KAL3407622.1"/>
    <property type="molecule type" value="Genomic_DNA"/>
</dbReference>
<keyword evidence="8" id="KW-0239">DNA-directed DNA polymerase</keyword>
<dbReference type="AlphaFoldDB" id="A0ABD2XSG7"/>
<dbReference type="GO" id="GO:0003964">
    <property type="term" value="F:RNA-directed DNA polymerase activity"/>
    <property type="evidence" value="ECO:0007669"/>
    <property type="project" value="UniProtKB-KW"/>
</dbReference>
<dbReference type="PANTHER" id="PTHR42648:SF11">
    <property type="entry name" value="TRANSPOSON TY4-P GAG-POL POLYPROTEIN"/>
    <property type="match status" value="1"/>
</dbReference>
<dbReference type="InterPro" id="IPR057670">
    <property type="entry name" value="SH3_retrovirus"/>
</dbReference>
<keyword evidence="8" id="KW-0808">Transferase</keyword>
<keyword evidence="8" id="KW-0548">Nucleotidyltransferase</keyword>
<keyword evidence="7" id="KW-0695">RNA-directed DNA polymerase</keyword>
<evidence type="ECO:0000256" key="4">
    <source>
        <dbReference type="ARBA" id="ARBA00022801"/>
    </source>
</evidence>
<keyword evidence="5" id="KW-0460">Magnesium</keyword>
<evidence type="ECO:0000256" key="9">
    <source>
        <dbReference type="ARBA" id="ARBA00023172"/>
    </source>
</evidence>
<dbReference type="Pfam" id="PF25597">
    <property type="entry name" value="SH3_retrovirus"/>
    <property type="match status" value="1"/>
</dbReference>
<feature type="compositionally biased region" description="Basic and acidic residues" evidence="10">
    <location>
        <begin position="160"/>
        <end position="171"/>
    </location>
</feature>
<evidence type="ECO:0000259" key="11">
    <source>
        <dbReference type="Pfam" id="PF25597"/>
    </source>
</evidence>
<feature type="domain" description="Retroviral polymerase SH3-like" evidence="11">
    <location>
        <begin position="61"/>
        <end position="112"/>
    </location>
</feature>
<keyword evidence="6" id="KW-0229">DNA integration</keyword>
<dbReference type="GO" id="GO:0016787">
    <property type="term" value="F:hydrolase activity"/>
    <property type="evidence" value="ECO:0007669"/>
    <property type="project" value="UniProtKB-KW"/>
</dbReference>
<dbReference type="GO" id="GO:0006310">
    <property type="term" value="P:DNA recombination"/>
    <property type="evidence" value="ECO:0007669"/>
    <property type="project" value="UniProtKB-KW"/>
</dbReference>
<dbReference type="Proteomes" id="UP001627154">
    <property type="component" value="Unassembled WGS sequence"/>
</dbReference>
<feature type="region of interest" description="Disordered" evidence="10">
    <location>
        <begin position="160"/>
        <end position="183"/>
    </location>
</feature>
<sequence>MNKSRCLLDEAKIEKKYWPEIVCVATYLKNRTITNSVQKETPYEIFFGKKPDVPNLKLYGSKVFVRTPEVKRKSKWDKKAEIGILVGYENNGYRVLLNGRIIVTRNIEILNSNEKCIGIKNHEDDNNKNSFKSLSESENDEHKNVNFDLKLEKVEKKERIENETKEDEMTPLRRSTRSKSVPNRYDSQAYNSCIFANSCRTDIPHTFEEAINAKDSAN</sequence>
<evidence type="ECO:0000256" key="5">
    <source>
        <dbReference type="ARBA" id="ARBA00022842"/>
    </source>
</evidence>
<protein>
    <recommendedName>
        <fullName evidence="11">Retroviral polymerase SH3-like domain-containing protein</fullName>
    </recommendedName>
</protein>
<gene>
    <name evidence="12" type="ORF">TKK_000301</name>
</gene>
<dbReference type="GO" id="GO:0046872">
    <property type="term" value="F:metal ion binding"/>
    <property type="evidence" value="ECO:0007669"/>
    <property type="project" value="UniProtKB-KW"/>
</dbReference>
<dbReference type="Gene3D" id="3.30.420.10">
    <property type="entry name" value="Ribonuclease H-like superfamily/Ribonuclease H"/>
    <property type="match status" value="1"/>
</dbReference>
<keyword evidence="3" id="KW-0255">Endonuclease</keyword>
<keyword evidence="2" id="KW-0479">Metal-binding</keyword>
<reference evidence="12 13" key="1">
    <citation type="journal article" date="2024" name="bioRxiv">
        <title>A reference genome for Trichogramma kaykai: A tiny desert-dwelling parasitoid wasp with competing sex-ratio distorters.</title>
        <authorList>
            <person name="Culotta J."/>
            <person name="Lindsey A.R."/>
        </authorList>
    </citation>
    <scope>NUCLEOTIDE SEQUENCE [LARGE SCALE GENOMIC DNA]</scope>
    <source>
        <strain evidence="12 13">KSX58</strain>
    </source>
</reference>
<evidence type="ECO:0000256" key="3">
    <source>
        <dbReference type="ARBA" id="ARBA00022759"/>
    </source>
</evidence>
<keyword evidence="4" id="KW-0378">Hydrolase</keyword>
<dbReference type="InterPro" id="IPR039537">
    <property type="entry name" value="Retrotran_Ty1/copia-like"/>
</dbReference>
<evidence type="ECO:0000256" key="2">
    <source>
        <dbReference type="ARBA" id="ARBA00022723"/>
    </source>
</evidence>
<evidence type="ECO:0000256" key="10">
    <source>
        <dbReference type="SAM" id="MobiDB-lite"/>
    </source>
</evidence>
<evidence type="ECO:0000256" key="1">
    <source>
        <dbReference type="ARBA" id="ARBA00022722"/>
    </source>
</evidence>
<accession>A0ABD2XSG7</accession>
<evidence type="ECO:0000256" key="8">
    <source>
        <dbReference type="ARBA" id="ARBA00022932"/>
    </source>
</evidence>
<proteinExistence type="predicted"/>
<dbReference type="GO" id="GO:0004519">
    <property type="term" value="F:endonuclease activity"/>
    <property type="evidence" value="ECO:0007669"/>
    <property type="project" value="UniProtKB-KW"/>
</dbReference>
<dbReference type="GO" id="GO:0003887">
    <property type="term" value="F:DNA-directed DNA polymerase activity"/>
    <property type="evidence" value="ECO:0007669"/>
    <property type="project" value="UniProtKB-KW"/>
</dbReference>
<dbReference type="PANTHER" id="PTHR42648">
    <property type="entry name" value="TRANSPOSASE, PUTATIVE-RELATED"/>
    <property type="match status" value="1"/>
</dbReference>
<evidence type="ECO:0000313" key="13">
    <source>
        <dbReference type="Proteomes" id="UP001627154"/>
    </source>
</evidence>
<evidence type="ECO:0000256" key="7">
    <source>
        <dbReference type="ARBA" id="ARBA00022918"/>
    </source>
</evidence>
<comment type="caution">
    <text evidence="12">The sequence shown here is derived from an EMBL/GenBank/DDBJ whole genome shotgun (WGS) entry which is preliminary data.</text>
</comment>
<evidence type="ECO:0000313" key="12">
    <source>
        <dbReference type="EMBL" id="KAL3407622.1"/>
    </source>
</evidence>
<dbReference type="GO" id="GO:0015074">
    <property type="term" value="P:DNA integration"/>
    <property type="evidence" value="ECO:0007669"/>
    <property type="project" value="UniProtKB-KW"/>
</dbReference>
<keyword evidence="1" id="KW-0540">Nuclease</keyword>
<evidence type="ECO:0000256" key="6">
    <source>
        <dbReference type="ARBA" id="ARBA00022908"/>
    </source>
</evidence>
<keyword evidence="9" id="KW-0233">DNA recombination</keyword>
<dbReference type="InterPro" id="IPR036397">
    <property type="entry name" value="RNaseH_sf"/>
</dbReference>
<name>A0ABD2XSG7_9HYME</name>
<organism evidence="12 13">
    <name type="scientific">Trichogramma kaykai</name>
    <dbReference type="NCBI Taxonomy" id="54128"/>
    <lineage>
        <taxon>Eukaryota</taxon>
        <taxon>Metazoa</taxon>
        <taxon>Ecdysozoa</taxon>
        <taxon>Arthropoda</taxon>
        <taxon>Hexapoda</taxon>
        <taxon>Insecta</taxon>
        <taxon>Pterygota</taxon>
        <taxon>Neoptera</taxon>
        <taxon>Endopterygota</taxon>
        <taxon>Hymenoptera</taxon>
        <taxon>Apocrita</taxon>
        <taxon>Proctotrupomorpha</taxon>
        <taxon>Chalcidoidea</taxon>
        <taxon>Trichogrammatidae</taxon>
        <taxon>Trichogramma</taxon>
    </lineage>
</organism>